<dbReference type="Gene3D" id="1.20.120.530">
    <property type="entry name" value="GntR ligand-binding domain-like"/>
    <property type="match status" value="1"/>
</dbReference>
<organism evidence="5 6">
    <name type="scientific">Massilia glaciei</name>
    <dbReference type="NCBI Taxonomy" id="1524097"/>
    <lineage>
        <taxon>Bacteria</taxon>
        <taxon>Pseudomonadati</taxon>
        <taxon>Pseudomonadota</taxon>
        <taxon>Betaproteobacteria</taxon>
        <taxon>Burkholderiales</taxon>
        <taxon>Oxalobacteraceae</taxon>
        <taxon>Telluria group</taxon>
        <taxon>Massilia</taxon>
    </lineage>
</organism>
<sequence length="242" mass="27246">MTVDTLPGRFQLDRSRNATVQVFEHLREMIVTLAIKPGTVLPRTQLADYFKLSLTPIREALARLEEERLVDIFPQHQTLVANIDLTSARQAHFLRMSLELEIVSVLSQPANPALGKKLLDLVARQRSCLDAGDLENFTRIDMEFHKTLYQEAQLGDLWTMMRSSSGNLDRLRRLHLPIVGKAQSIMGQHTVIAQSIGDGDAAKARDSVREHLSGTLNVLNALRDKHLDRVLPADYSPREHSA</sequence>
<dbReference type="InterPro" id="IPR000524">
    <property type="entry name" value="Tscrpt_reg_HTH_GntR"/>
</dbReference>
<name>A0A2U2HJU0_9BURK</name>
<dbReference type="EMBL" id="PXWF02000225">
    <property type="protein sequence ID" value="PWF47801.1"/>
    <property type="molecule type" value="Genomic_DNA"/>
</dbReference>
<evidence type="ECO:0000313" key="6">
    <source>
        <dbReference type="Proteomes" id="UP000241421"/>
    </source>
</evidence>
<dbReference type="OrthoDB" id="8851860at2"/>
<dbReference type="InterPro" id="IPR036390">
    <property type="entry name" value="WH_DNA-bd_sf"/>
</dbReference>
<dbReference type="PANTHER" id="PTHR43537:SF45">
    <property type="entry name" value="GNTR FAMILY REGULATORY PROTEIN"/>
    <property type="match status" value="1"/>
</dbReference>
<evidence type="ECO:0000313" key="5">
    <source>
        <dbReference type="EMBL" id="PWF47801.1"/>
    </source>
</evidence>
<dbReference type="SMART" id="SM00895">
    <property type="entry name" value="FCD"/>
    <property type="match status" value="1"/>
</dbReference>
<evidence type="ECO:0000259" key="4">
    <source>
        <dbReference type="PROSITE" id="PS50949"/>
    </source>
</evidence>
<keyword evidence="1" id="KW-0805">Transcription regulation</keyword>
<dbReference type="Pfam" id="PF07729">
    <property type="entry name" value="FCD"/>
    <property type="match status" value="1"/>
</dbReference>
<dbReference type="RefSeq" id="WP_106757932.1">
    <property type="nucleotide sequence ID" value="NZ_PXWF02000225.1"/>
</dbReference>
<dbReference type="InterPro" id="IPR036388">
    <property type="entry name" value="WH-like_DNA-bd_sf"/>
</dbReference>
<keyword evidence="2" id="KW-0238">DNA-binding</keyword>
<gene>
    <name evidence="5" type="ORF">C7C56_013635</name>
</gene>
<dbReference type="AlphaFoldDB" id="A0A2U2HJU0"/>
<dbReference type="SUPFAM" id="SSF46785">
    <property type="entry name" value="Winged helix' DNA-binding domain"/>
    <property type="match status" value="1"/>
</dbReference>
<accession>A0A2U2HJU0</accession>
<reference evidence="5 6" key="1">
    <citation type="submission" date="2018-04" db="EMBL/GenBank/DDBJ databases">
        <title>Massilia violaceinigra sp. nov., a novel purple-pigmented bacterium isolated from Tianshan glacier, Xinjiang, China.</title>
        <authorList>
            <person name="Wang H."/>
        </authorList>
    </citation>
    <scope>NUCLEOTIDE SEQUENCE [LARGE SCALE GENOMIC DNA]</scope>
    <source>
        <strain evidence="5 6">B448-2</strain>
    </source>
</reference>
<dbReference type="SUPFAM" id="SSF48008">
    <property type="entry name" value="GntR ligand-binding domain-like"/>
    <property type="match status" value="1"/>
</dbReference>
<keyword evidence="3" id="KW-0804">Transcription</keyword>
<dbReference type="Gene3D" id="1.10.10.10">
    <property type="entry name" value="Winged helix-like DNA-binding domain superfamily/Winged helix DNA-binding domain"/>
    <property type="match status" value="1"/>
</dbReference>
<dbReference type="SMART" id="SM00345">
    <property type="entry name" value="HTH_GNTR"/>
    <property type="match status" value="1"/>
</dbReference>
<keyword evidence="6" id="KW-1185">Reference proteome</keyword>
<dbReference type="InterPro" id="IPR011711">
    <property type="entry name" value="GntR_C"/>
</dbReference>
<dbReference type="PROSITE" id="PS50949">
    <property type="entry name" value="HTH_GNTR"/>
    <property type="match status" value="1"/>
</dbReference>
<comment type="caution">
    <text evidence="5">The sequence shown here is derived from an EMBL/GenBank/DDBJ whole genome shotgun (WGS) entry which is preliminary data.</text>
</comment>
<proteinExistence type="predicted"/>
<dbReference type="Proteomes" id="UP000241421">
    <property type="component" value="Unassembled WGS sequence"/>
</dbReference>
<dbReference type="GO" id="GO:0003677">
    <property type="term" value="F:DNA binding"/>
    <property type="evidence" value="ECO:0007669"/>
    <property type="project" value="UniProtKB-KW"/>
</dbReference>
<dbReference type="GO" id="GO:0003700">
    <property type="term" value="F:DNA-binding transcription factor activity"/>
    <property type="evidence" value="ECO:0007669"/>
    <property type="project" value="InterPro"/>
</dbReference>
<evidence type="ECO:0000256" key="3">
    <source>
        <dbReference type="ARBA" id="ARBA00023163"/>
    </source>
</evidence>
<feature type="domain" description="HTH gntR-type" evidence="4">
    <location>
        <begin position="16"/>
        <end position="83"/>
    </location>
</feature>
<protein>
    <submittedName>
        <fullName evidence="5">GntR family transcriptional regulator</fullName>
    </submittedName>
</protein>
<dbReference type="InterPro" id="IPR008920">
    <property type="entry name" value="TF_FadR/GntR_C"/>
</dbReference>
<dbReference type="PANTHER" id="PTHR43537">
    <property type="entry name" value="TRANSCRIPTIONAL REGULATOR, GNTR FAMILY"/>
    <property type="match status" value="1"/>
</dbReference>
<evidence type="ECO:0000256" key="2">
    <source>
        <dbReference type="ARBA" id="ARBA00023125"/>
    </source>
</evidence>
<dbReference type="Pfam" id="PF00392">
    <property type="entry name" value="GntR"/>
    <property type="match status" value="1"/>
</dbReference>
<evidence type="ECO:0000256" key="1">
    <source>
        <dbReference type="ARBA" id="ARBA00023015"/>
    </source>
</evidence>